<dbReference type="SUPFAM" id="SSF56112">
    <property type="entry name" value="Protein kinase-like (PK-like)"/>
    <property type="match status" value="1"/>
</dbReference>
<dbReference type="InterPro" id="IPR011009">
    <property type="entry name" value="Kinase-like_dom_sf"/>
</dbReference>
<accession>A0A0G4EPD7</accession>
<proteinExistence type="predicted"/>
<dbReference type="AlphaFoldDB" id="A0A0G4EPD7"/>
<feature type="region of interest" description="Disordered" evidence="1">
    <location>
        <begin position="351"/>
        <end position="429"/>
    </location>
</feature>
<dbReference type="PhylomeDB" id="A0A0G4EPD7"/>
<evidence type="ECO:0000313" key="2">
    <source>
        <dbReference type="EMBL" id="CEL99316.1"/>
    </source>
</evidence>
<protein>
    <recommendedName>
        <fullName evidence="4">Protein kinase domain-containing protein</fullName>
    </recommendedName>
</protein>
<sequence>MQSPPPPDGSPEPPPSVPYPYLCSRVTLQTTRPGGDRMMTAYRPEKTLRSGADGSCTLLANVARPAAKAVGKMALHEAKDAEIVLEAKRVRAVWEGSKERGAVLPVPRLIGVASVMVRGGRERPLPLFEKLQCDLLTVTQGYSGKTGLPTPLTAILQTAILQTAIDVVTDLEELHAAEVLHLDHNWGNIMFPHRSPFRALLIDFSRSQALVQQPGQTERHRVSRRHTMRGTLAFASFQSFNGRQLSRSLLSTNARTGWAPYQGAKLLKATLAKWRREVANMMPESIREGVFGGLRRLFATVDELPFGKLEVAVYEGIKDRMAAIVSLLDGCVEETEHQKGLQEWVTDAGFVVPRPAPPKEASGQQQPSQPTNTSASSNSGPASARAAIAAGRERERERRATIPRTAKARATGLIAMGPSGSGRRPTEDR</sequence>
<evidence type="ECO:0000313" key="3">
    <source>
        <dbReference type="Proteomes" id="UP000041254"/>
    </source>
</evidence>
<dbReference type="EMBL" id="CDMY01000278">
    <property type="protein sequence ID" value="CEL99316.1"/>
    <property type="molecule type" value="Genomic_DNA"/>
</dbReference>
<gene>
    <name evidence="2" type="ORF">Vbra_20596</name>
</gene>
<name>A0A0G4EPD7_VITBC</name>
<organism evidence="2 3">
    <name type="scientific">Vitrella brassicaformis (strain CCMP3155)</name>
    <dbReference type="NCBI Taxonomy" id="1169540"/>
    <lineage>
        <taxon>Eukaryota</taxon>
        <taxon>Sar</taxon>
        <taxon>Alveolata</taxon>
        <taxon>Colpodellida</taxon>
        <taxon>Vitrellaceae</taxon>
        <taxon>Vitrella</taxon>
    </lineage>
</organism>
<feature type="compositionally biased region" description="Polar residues" evidence="1">
    <location>
        <begin position="362"/>
        <end position="378"/>
    </location>
</feature>
<evidence type="ECO:0008006" key="4">
    <source>
        <dbReference type="Google" id="ProtNLM"/>
    </source>
</evidence>
<feature type="compositionally biased region" description="Basic and acidic residues" evidence="1">
    <location>
        <begin position="391"/>
        <end position="400"/>
    </location>
</feature>
<dbReference type="VEuPathDB" id="CryptoDB:Vbra_20596"/>
<feature type="compositionally biased region" description="Low complexity" evidence="1">
    <location>
        <begin position="379"/>
        <end position="390"/>
    </location>
</feature>
<dbReference type="Proteomes" id="UP000041254">
    <property type="component" value="Unassembled WGS sequence"/>
</dbReference>
<keyword evidence="3" id="KW-1185">Reference proteome</keyword>
<evidence type="ECO:0000256" key="1">
    <source>
        <dbReference type="SAM" id="MobiDB-lite"/>
    </source>
</evidence>
<reference evidence="2 3" key="1">
    <citation type="submission" date="2014-11" db="EMBL/GenBank/DDBJ databases">
        <authorList>
            <person name="Zhu J."/>
            <person name="Qi W."/>
            <person name="Song R."/>
        </authorList>
    </citation>
    <scope>NUCLEOTIDE SEQUENCE [LARGE SCALE GENOMIC DNA]</scope>
</reference>
<dbReference type="InParanoid" id="A0A0G4EPD7"/>
<dbReference type="Gene3D" id="1.10.510.10">
    <property type="entry name" value="Transferase(Phosphotransferase) domain 1"/>
    <property type="match status" value="1"/>
</dbReference>